<dbReference type="PANTHER" id="PTHR43156:SF2">
    <property type="entry name" value="STAGE II SPORULATION PROTEIN E"/>
    <property type="match status" value="1"/>
</dbReference>
<gene>
    <name evidence="5" type="ORF">ACFSJS_14950</name>
</gene>
<dbReference type="InterPro" id="IPR052016">
    <property type="entry name" value="Bact_Sigma-Reg"/>
</dbReference>
<feature type="region of interest" description="Disordered" evidence="2">
    <location>
        <begin position="378"/>
        <end position="409"/>
    </location>
</feature>
<feature type="domain" description="PPM-type phosphatase" evidence="4">
    <location>
        <begin position="153"/>
        <end position="373"/>
    </location>
</feature>
<dbReference type="RefSeq" id="WP_380900420.1">
    <property type="nucleotide sequence ID" value="NZ_JBHUFU010000008.1"/>
</dbReference>
<protein>
    <submittedName>
        <fullName evidence="5">PP2C family protein-serine/threonine phosphatase</fullName>
        <ecNumber evidence="5">3.1.3.16</ecNumber>
    </submittedName>
</protein>
<evidence type="ECO:0000313" key="5">
    <source>
        <dbReference type="EMBL" id="MFD1830962.1"/>
    </source>
</evidence>
<dbReference type="GO" id="GO:0004722">
    <property type="term" value="F:protein serine/threonine phosphatase activity"/>
    <property type="evidence" value="ECO:0007669"/>
    <property type="project" value="UniProtKB-EC"/>
</dbReference>
<sequence>MRSPDAPGGPYPDGGRRWGAAPPRLRSRTLATWIVALTLLVVVSDYLSERGLGLTPLLVFLPAFVAGRGTVRQTALAAAWIVLALVGLMAYDPFQTVSANLATIGFTMALGGLSVAGAWQRVRRDEEIIRLRSAAAGLQRQILRPLPQLTDRLLVDGVYEPVEEDSRVGGDIYEVVDSPYGTRVCIADVQGKGLPAIGAAFTVLGAFREAANREPDLTAVVDALESAVVRHNAFATQTGEPERFVTALVLDVGGGRWVRAVDCGHVPPYLLHRERTGPLMPREAGVPLGLGSLAPEPRRAEWLDLPDGAMLLLCTDGVTEARDPAGSFFPLEERLPRWVGASPHEVATGLLDELMDHTGGSPSDDIALLVLRRAAPVEPPRGGARAGRTAPLQRPARGVPEPGPGSTAV</sequence>
<comment type="caution">
    <text evidence="5">The sequence shown here is derived from an EMBL/GenBank/DDBJ whole genome shotgun (WGS) entry which is preliminary data.</text>
</comment>
<feature type="transmembrane region" description="Helical" evidence="3">
    <location>
        <begin position="97"/>
        <end position="119"/>
    </location>
</feature>
<reference evidence="6" key="1">
    <citation type="journal article" date="2019" name="Int. J. Syst. Evol. Microbiol.">
        <title>The Global Catalogue of Microorganisms (GCM) 10K type strain sequencing project: providing services to taxonomists for standard genome sequencing and annotation.</title>
        <authorList>
            <consortium name="The Broad Institute Genomics Platform"/>
            <consortium name="The Broad Institute Genome Sequencing Center for Infectious Disease"/>
            <person name="Wu L."/>
            <person name="Ma J."/>
        </authorList>
    </citation>
    <scope>NUCLEOTIDE SEQUENCE [LARGE SCALE GENOMIC DNA]</scope>
    <source>
        <strain evidence="6">CGMCC 4.7455</strain>
    </source>
</reference>
<dbReference type="EC" id="3.1.3.16" evidence="5"/>
<dbReference type="InterPro" id="IPR036457">
    <property type="entry name" value="PPM-type-like_dom_sf"/>
</dbReference>
<keyword evidence="3" id="KW-0472">Membrane</keyword>
<dbReference type="Gene3D" id="3.60.40.10">
    <property type="entry name" value="PPM-type phosphatase domain"/>
    <property type="match status" value="1"/>
</dbReference>
<dbReference type="PANTHER" id="PTHR43156">
    <property type="entry name" value="STAGE II SPORULATION PROTEIN E-RELATED"/>
    <property type="match status" value="1"/>
</dbReference>
<evidence type="ECO:0000259" key="4">
    <source>
        <dbReference type="SMART" id="SM00331"/>
    </source>
</evidence>
<accession>A0ABW4PLC6</accession>
<dbReference type="Pfam" id="PF07228">
    <property type="entry name" value="SpoIIE"/>
    <property type="match status" value="1"/>
</dbReference>
<feature type="transmembrane region" description="Helical" evidence="3">
    <location>
        <begin position="74"/>
        <end position="91"/>
    </location>
</feature>
<organism evidence="5 6">
    <name type="scientific">Streptomyces desertarenae</name>
    <dbReference type="NCBI Taxonomy" id="2666184"/>
    <lineage>
        <taxon>Bacteria</taxon>
        <taxon>Bacillati</taxon>
        <taxon>Actinomycetota</taxon>
        <taxon>Actinomycetes</taxon>
        <taxon>Kitasatosporales</taxon>
        <taxon>Streptomycetaceae</taxon>
        <taxon>Streptomyces</taxon>
    </lineage>
</organism>
<feature type="transmembrane region" description="Helical" evidence="3">
    <location>
        <begin position="25"/>
        <end position="44"/>
    </location>
</feature>
<name>A0ABW4PLC6_9ACTN</name>
<evidence type="ECO:0000313" key="6">
    <source>
        <dbReference type="Proteomes" id="UP001597365"/>
    </source>
</evidence>
<keyword evidence="3" id="KW-0812">Transmembrane</keyword>
<dbReference type="EMBL" id="JBHUFU010000008">
    <property type="protein sequence ID" value="MFD1830962.1"/>
    <property type="molecule type" value="Genomic_DNA"/>
</dbReference>
<keyword evidence="1 5" id="KW-0378">Hydrolase</keyword>
<dbReference type="Proteomes" id="UP001597365">
    <property type="component" value="Unassembled WGS sequence"/>
</dbReference>
<dbReference type="SUPFAM" id="SSF81606">
    <property type="entry name" value="PP2C-like"/>
    <property type="match status" value="1"/>
</dbReference>
<keyword evidence="3" id="KW-1133">Transmembrane helix</keyword>
<evidence type="ECO:0000256" key="1">
    <source>
        <dbReference type="ARBA" id="ARBA00022801"/>
    </source>
</evidence>
<evidence type="ECO:0000256" key="2">
    <source>
        <dbReference type="SAM" id="MobiDB-lite"/>
    </source>
</evidence>
<dbReference type="InterPro" id="IPR001932">
    <property type="entry name" value="PPM-type_phosphatase-like_dom"/>
</dbReference>
<evidence type="ECO:0000256" key="3">
    <source>
        <dbReference type="SAM" id="Phobius"/>
    </source>
</evidence>
<keyword evidence="6" id="KW-1185">Reference proteome</keyword>
<dbReference type="SMART" id="SM00331">
    <property type="entry name" value="PP2C_SIG"/>
    <property type="match status" value="1"/>
</dbReference>
<proteinExistence type="predicted"/>